<dbReference type="InterPro" id="IPR036259">
    <property type="entry name" value="MFS_trans_sf"/>
</dbReference>
<dbReference type="Proteomes" id="UP000318554">
    <property type="component" value="Unassembled WGS sequence"/>
</dbReference>
<dbReference type="RefSeq" id="WP_246094551.1">
    <property type="nucleotide sequence ID" value="NZ_VJNA01000001.1"/>
</dbReference>
<feature type="transmembrane region" description="Helical" evidence="6">
    <location>
        <begin position="24"/>
        <end position="47"/>
    </location>
</feature>
<feature type="transmembrane region" description="Helical" evidence="6">
    <location>
        <begin position="175"/>
        <end position="193"/>
    </location>
</feature>
<evidence type="ECO:0000256" key="2">
    <source>
        <dbReference type="ARBA" id="ARBA00022475"/>
    </source>
</evidence>
<dbReference type="InterPro" id="IPR050189">
    <property type="entry name" value="MFS_Efflux_Transporters"/>
</dbReference>
<dbReference type="EMBL" id="VJNA01000001">
    <property type="protein sequence ID" value="TSE27856.1"/>
    <property type="molecule type" value="Genomic_DNA"/>
</dbReference>
<evidence type="ECO:0000313" key="8">
    <source>
        <dbReference type="EMBL" id="TSE27856.1"/>
    </source>
</evidence>
<proteinExistence type="predicted"/>
<dbReference type="InterPro" id="IPR011701">
    <property type="entry name" value="MFS"/>
</dbReference>
<feature type="domain" description="Major facilitator superfamily (MFS) profile" evidence="7">
    <location>
        <begin position="24"/>
        <end position="397"/>
    </location>
</feature>
<evidence type="ECO:0000256" key="4">
    <source>
        <dbReference type="ARBA" id="ARBA00022989"/>
    </source>
</evidence>
<feature type="transmembrane region" description="Helical" evidence="6">
    <location>
        <begin position="59"/>
        <end position="81"/>
    </location>
</feature>
<dbReference type="PROSITE" id="PS50850">
    <property type="entry name" value="MFS"/>
    <property type="match status" value="1"/>
</dbReference>
<evidence type="ECO:0000256" key="3">
    <source>
        <dbReference type="ARBA" id="ARBA00022692"/>
    </source>
</evidence>
<feature type="transmembrane region" description="Helical" evidence="6">
    <location>
        <begin position="152"/>
        <end position="169"/>
    </location>
</feature>
<keyword evidence="5 6" id="KW-0472">Membrane</keyword>
<feature type="transmembrane region" description="Helical" evidence="6">
    <location>
        <begin position="220"/>
        <end position="242"/>
    </location>
</feature>
<feature type="transmembrane region" description="Helical" evidence="6">
    <location>
        <begin position="286"/>
        <end position="303"/>
    </location>
</feature>
<dbReference type="InterPro" id="IPR020846">
    <property type="entry name" value="MFS_dom"/>
</dbReference>
<sequence>MANPAPSSGPTPQAPAPAAPLPGLLWLFAACNFVIGTGAFGMTGYLGPVADGLGASVGAAGQTMTVYALANAVLAPLLMALTARWPRAWVMQGALGLFACGTLLGAAAPNLTVLMVGRVLMGAGAVFTPIAAGLAVQLAAPEQRGRALSRTFLGMSLSYVLGMPYGAWLGLQWGWRWPLLSVGAAALLIGWLLHRRLRAGMDAGGTSLRGIGAVLRRRDVVLALLLTLLYFTGIFVVTAYMGPVQLALNPLTPGGLSALLAGIGAAGVVGTLGGGWAADQLGPRRTIALLLACLLLTMIAVPWTAGHLAWTAVAFAVWTVCGFGLMTPQQSRLAELAFTQAPLLLSLNASMVYIGTALGSAIGGAAIPVVGFERLAWLGAVFVAAALLTLAVNTAPPPGPRPR</sequence>
<keyword evidence="9" id="KW-1185">Reference proteome</keyword>
<feature type="transmembrane region" description="Helical" evidence="6">
    <location>
        <begin position="254"/>
        <end position="274"/>
    </location>
</feature>
<dbReference type="PANTHER" id="PTHR43124">
    <property type="entry name" value="PURINE EFFLUX PUMP PBUE"/>
    <property type="match status" value="1"/>
</dbReference>
<feature type="transmembrane region" description="Helical" evidence="6">
    <location>
        <begin position="88"/>
        <end position="107"/>
    </location>
</feature>
<reference evidence="8 9" key="1">
    <citation type="submission" date="2019-07" db="EMBL/GenBank/DDBJ databases">
        <title>Tepidimonas aquatica CLN-1 draft genome.</title>
        <authorList>
            <person name="Da Costa M.S."/>
            <person name="Froufe H.J.C."/>
            <person name="Egas C."/>
            <person name="Albuquerque L."/>
        </authorList>
    </citation>
    <scope>NUCLEOTIDE SEQUENCE [LARGE SCALE GENOMIC DNA]</scope>
    <source>
        <strain evidence="8 9">CLN-1</strain>
    </source>
</reference>
<keyword evidence="3 6" id="KW-0812">Transmembrane</keyword>
<evidence type="ECO:0000256" key="1">
    <source>
        <dbReference type="ARBA" id="ARBA00004651"/>
    </source>
</evidence>
<name>A0A554WWA4_9BURK</name>
<dbReference type="CDD" id="cd17324">
    <property type="entry name" value="MFS_NepI_like"/>
    <property type="match status" value="1"/>
</dbReference>
<evidence type="ECO:0000256" key="5">
    <source>
        <dbReference type="ARBA" id="ARBA00023136"/>
    </source>
</evidence>
<evidence type="ECO:0000259" key="7">
    <source>
        <dbReference type="PROSITE" id="PS50850"/>
    </source>
</evidence>
<dbReference type="Gene3D" id="1.20.1250.20">
    <property type="entry name" value="MFS general substrate transporter like domains"/>
    <property type="match status" value="1"/>
</dbReference>
<keyword evidence="2" id="KW-1003">Cell membrane</keyword>
<gene>
    <name evidence="8" type="primary">pbuE</name>
    <name evidence="8" type="ORF">Taqua_00051</name>
</gene>
<dbReference type="PANTHER" id="PTHR43124:SF10">
    <property type="entry name" value="PURINE EFFLUX PUMP PBUE"/>
    <property type="match status" value="1"/>
</dbReference>
<dbReference type="GO" id="GO:0022857">
    <property type="term" value="F:transmembrane transporter activity"/>
    <property type="evidence" value="ECO:0007669"/>
    <property type="project" value="InterPro"/>
</dbReference>
<evidence type="ECO:0000256" key="6">
    <source>
        <dbReference type="SAM" id="Phobius"/>
    </source>
</evidence>
<feature type="transmembrane region" description="Helical" evidence="6">
    <location>
        <begin position="347"/>
        <end position="369"/>
    </location>
</feature>
<protein>
    <submittedName>
        <fullName evidence="8">Purine efflux pump PbuE</fullName>
    </submittedName>
</protein>
<dbReference type="Pfam" id="PF07690">
    <property type="entry name" value="MFS_1"/>
    <property type="match status" value="1"/>
</dbReference>
<dbReference type="AlphaFoldDB" id="A0A554WWA4"/>
<dbReference type="GO" id="GO:0005886">
    <property type="term" value="C:plasma membrane"/>
    <property type="evidence" value="ECO:0007669"/>
    <property type="project" value="UniProtKB-SubCell"/>
</dbReference>
<comment type="caution">
    <text evidence="8">The sequence shown here is derived from an EMBL/GenBank/DDBJ whole genome shotgun (WGS) entry which is preliminary data.</text>
</comment>
<evidence type="ECO:0000313" key="9">
    <source>
        <dbReference type="Proteomes" id="UP000318554"/>
    </source>
</evidence>
<feature type="transmembrane region" description="Helical" evidence="6">
    <location>
        <begin position="119"/>
        <end position="140"/>
    </location>
</feature>
<accession>A0A554WWA4</accession>
<organism evidence="8 9">
    <name type="scientific">Tepidimonas aquatica</name>
    <dbReference type="NCBI Taxonomy" id="247482"/>
    <lineage>
        <taxon>Bacteria</taxon>
        <taxon>Pseudomonadati</taxon>
        <taxon>Pseudomonadota</taxon>
        <taxon>Betaproteobacteria</taxon>
        <taxon>Burkholderiales</taxon>
        <taxon>Tepidimonas</taxon>
    </lineage>
</organism>
<comment type="subcellular location">
    <subcellularLocation>
        <location evidence="1">Cell membrane</location>
        <topology evidence="1">Multi-pass membrane protein</topology>
    </subcellularLocation>
</comment>
<keyword evidence="4 6" id="KW-1133">Transmembrane helix</keyword>
<dbReference type="SUPFAM" id="SSF103473">
    <property type="entry name" value="MFS general substrate transporter"/>
    <property type="match status" value="1"/>
</dbReference>
<feature type="transmembrane region" description="Helical" evidence="6">
    <location>
        <begin position="375"/>
        <end position="395"/>
    </location>
</feature>